<dbReference type="InterPro" id="IPR036236">
    <property type="entry name" value="Znf_C2H2_sf"/>
</dbReference>
<evidence type="ECO:0000256" key="2">
    <source>
        <dbReference type="ARBA" id="ARBA00022737"/>
    </source>
</evidence>
<organism evidence="7 8">
    <name type="scientific">Eumeta variegata</name>
    <name type="common">Bagworm moth</name>
    <name type="synonym">Eumeta japonica</name>
    <dbReference type="NCBI Taxonomy" id="151549"/>
    <lineage>
        <taxon>Eukaryota</taxon>
        <taxon>Metazoa</taxon>
        <taxon>Ecdysozoa</taxon>
        <taxon>Arthropoda</taxon>
        <taxon>Hexapoda</taxon>
        <taxon>Insecta</taxon>
        <taxon>Pterygota</taxon>
        <taxon>Neoptera</taxon>
        <taxon>Endopterygota</taxon>
        <taxon>Lepidoptera</taxon>
        <taxon>Glossata</taxon>
        <taxon>Ditrysia</taxon>
        <taxon>Tineoidea</taxon>
        <taxon>Psychidae</taxon>
        <taxon>Oiketicinae</taxon>
        <taxon>Eumeta</taxon>
    </lineage>
</organism>
<comment type="caution">
    <text evidence="7">The sequence shown here is derived from an EMBL/GenBank/DDBJ whole genome shotgun (WGS) entry which is preliminary data.</text>
</comment>
<dbReference type="SUPFAM" id="SSF57667">
    <property type="entry name" value="beta-beta-alpha zinc fingers"/>
    <property type="match status" value="2"/>
</dbReference>
<feature type="domain" description="C2H2-type" evidence="6">
    <location>
        <begin position="227"/>
        <end position="254"/>
    </location>
</feature>
<dbReference type="Gene3D" id="3.30.160.60">
    <property type="entry name" value="Classic Zinc Finger"/>
    <property type="match status" value="2"/>
</dbReference>
<dbReference type="STRING" id="151549.A0A4C1X1I2"/>
<reference evidence="7 8" key="1">
    <citation type="journal article" date="2019" name="Commun. Biol.">
        <title>The bagworm genome reveals a unique fibroin gene that provides high tensile strength.</title>
        <authorList>
            <person name="Kono N."/>
            <person name="Nakamura H."/>
            <person name="Ohtoshi R."/>
            <person name="Tomita M."/>
            <person name="Numata K."/>
            <person name="Arakawa K."/>
        </authorList>
    </citation>
    <scope>NUCLEOTIDE SEQUENCE [LARGE SCALE GENOMIC DNA]</scope>
</reference>
<dbReference type="AlphaFoldDB" id="A0A4C1X1I2"/>
<keyword evidence="1" id="KW-0479">Metal-binding</keyword>
<dbReference type="PROSITE" id="PS00028">
    <property type="entry name" value="ZINC_FINGER_C2H2_1"/>
    <property type="match status" value="2"/>
</dbReference>
<keyword evidence="8" id="KW-1185">Reference proteome</keyword>
<name>A0A4C1X1I2_EUMVA</name>
<evidence type="ECO:0000313" key="7">
    <source>
        <dbReference type="EMBL" id="GBP56165.1"/>
    </source>
</evidence>
<dbReference type="PANTHER" id="PTHR24379">
    <property type="entry name" value="KRAB AND ZINC FINGER DOMAIN-CONTAINING"/>
    <property type="match status" value="1"/>
</dbReference>
<dbReference type="SMART" id="SM00355">
    <property type="entry name" value="ZnF_C2H2"/>
    <property type="match status" value="3"/>
</dbReference>
<dbReference type="GO" id="GO:0008270">
    <property type="term" value="F:zinc ion binding"/>
    <property type="evidence" value="ECO:0007669"/>
    <property type="project" value="UniProtKB-KW"/>
</dbReference>
<dbReference type="EMBL" id="BGZK01000686">
    <property type="protein sequence ID" value="GBP56165.1"/>
    <property type="molecule type" value="Genomic_DNA"/>
</dbReference>
<evidence type="ECO:0000259" key="6">
    <source>
        <dbReference type="PROSITE" id="PS50157"/>
    </source>
</evidence>
<keyword evidence="2" id="KW-0677">Repeat</keyword>
<evidence type="ECO:0000256" key="1">
    <source>
        <dbReference type="ARBA" id="ARBA00022723"/>
    </source>
</evidence>
<proteinExistence type="predicted"/>
<feature type="domain" description="C2H2-type" evidence="6">
    <location>
        <begin position="199"/>
        <end position="226"/>
    </location>
</feature>
<dbReference type="PANTHER" id="PTHR24379:SF121">
    <property type="entry name" value="C2H2-TYPE DOMAIN-CONTAINING PROTEIN"/>
    <property type="match status" value="1"/>
</dbReference>
<feature type="domain" description="C2H2-type" evidence="6">
    <location>
        <begin position="255"/>
        <end position="282"/>
    </location>
</feature>
<dbReference type="Proteomes" id="UP000299102">
    <property type="component" value="Unassembled WGS sequence"/>
</dbReference>
<evidence type="ECO:0000256" key="5">
    <source>
        <dbReference type="PROSITE-ProRule" id="PRU00042"/>
    </source>
</evidence>
<evidence type="ECO:0000256" key="3">
    <source>
        <dbReference type="ARBA" id="ARBA00022771"/>
    </source>
</evidence>
<accession>A0A4C1X1I2</accession>
<gene>
    <name evidence="7" type="primary">Znf287</name>
    <name evidence="7" type="ORF">EVAR_23604_1</name>
</gene>
<sequence length="324" mass="37236">MTEVHTAYVTRVKKELWQLQNSNEWPTSVTGDCDRRLNWVFADHVVLMFSGQSVSSIEEETNHALARLHYWGVRNKLRLSPSGQGDVESKFGSREDHIHYPDRTYRSPHSVPDSALILSRLLPLDIRVREAACLYEVKRGKDLGDTFVDRQLETSVYFDDLPHPAHVPEIGYESIEEHVDELTSHDAQVSCRRRRVEPYVCEVCGKEFRKAFPLNQHRAIHSNEFLYTCTLCPYRGRTRAALVGHAKLHSGEKTIQCPQCPATFASYSNLGSHRRTHNPPKYKCYHCNKNFMFQQINSPPPMALPTLWCHTDRIEGASQDTDTT</sequence>
<evidence type="ECO:0000256" key="4">
    <source>
        <dbReference type="ARBA" id="ARBA00022833"/>
    </source>
</evidence>
<dbReference type="Pfam" id="PF00096">
    <property type="entry name" value="zf-C2H2"/>
    <property type="match status" value="1"/>
</dbReference>
<protein>
    <submittedName>
        <fullName evidence="7">Zinc finger protein 287</fullName>
    </submittedName>
</protein>
<evidence type="ECO:0000313" key="8">
    <source>
        <dbReference type="Proteomes" id="UP000299102"/>
    </source>
</evidence>
<keyword evidence="4" id="KW-0862">Zinc</keyword>
<keyword evidence="3 5" id="KW-0863">Zinc-finger</keyword>
<dbReference type="InterPro" id="IPR013087">
    <property type="entry name" value="Znf_C2H2_type"/>
</dbReference>
<dbReference type="PROSITE" id="PS50157">
    <property type="entry name" value="ZINC_FINGER_C2H2_2"/>
    <property type="match status" value="3"/>
</dbReference>
<dbReference type="OrthoDB" id="6077919at2759"/>
<dbReference type="Pfam" id="PF13912">
    <property type="entry name" value="zf-C2H2_6"/>
    <property type="match status" value="1"/>
</dbReference>